<keyword evidence="1" id="KW-1133">Transmembrane helix</keyword>
<name>A0A9W8RS52_9HYPO</name>
<evidence type="ECO:0000313" key="3">
    <source>
        <dbReference type="Proteomes" id="UP001152049"/>
    </source>
</evidence>
<sequence>MVSLVVLVAVWLTVFSILIVWLRSRIIEEPEEQIELESADTELEMEVRVALRGQTIDIDSAAQSENQQQFVRTLNLTEAEARDANKMRSMTLISILFLPFSNFAALASTSTPFGMFGETSFIPSPNLGAAILFFIPKSTTGVTELDQMVSLCVGIITLLFSLREALKSQKREELRVRQMIRKQAANRRRSRHQRRLNTGLYFLRQVTDELDQTEDETQRRELLDKRNSIMVEMFRMVGS</sequence>
<dbReference type="OrthoDB" id="2309723at2759"/>
<feature type="transmembrane region" description="Helical" evidence="1">
    <location>
        <begin position="92"/>
        <end position="116"/>
    </location>
</feature>
<reference evidence="2" key="1">
    <citation type="submission" date="2022-09" db="EMBL/GenBank/DDBJ databases">
        <title>Fusarium specimens isolated from Avocado Roots.</title>
        <authorList>
            <person name="Stajich J."/>
            <person name="Roper C."/>
            <person name="Heimlech-Rivalta G."/>
        </authorList>
    </citation>
    <scope>NUCLEOTIDE SEQUENCE</scope>
    <source>
        <strain evidence="2">CF00136</strain>
    </source>
</reference>
<dbReference type="Proteomes" id="UP001152049">
    <property type="component" value="Unassembled WGS sequence"/>
</dbReference>
<feature type="transmembrane region" description="Helical" evidence="1">
    <location>
        <begin position="6"/>
        <end position="22"/>
    </location>
</feature>
<proteinExistence type="predicted"/>
<protein>
    <submittedName>
        <fullName evidence="2">Uncharacterized protein</fullName>
    </submittedName>
</protein>
<evidence type="ECO:0000256" key="1">
    <source>
        <dbReference type="SAM" id="Phobius"/>
    </source>
</evidence>
<keyword evidence="1" id="KW-0472">Membrane</keyword>
<dbReference type="EMBL" id="JAOQAZ010000031">
    <property type="protein sequence ID" value="KAJ4250237.1"/>
    <property type="molecule type" value="Genomic_DNA"/>
</dbReference>
<keyword evidence="1" id="KW-0812">Transmembrane</keyword>
<comment type="caution">
    <text evidence="2">The sequence shown here is derived from an EMBL/GenBank/DDBJ whole genome shotgun (WGS) entry which is preliminary data.</text>
</comment>
<gene>
    <name evidence="2" type="ORF">NW762_012052</name>
</gene>
<organism evidence="2 3">
    <name type="scientific">Fusarium torreyae</name>
    <dbReference type="NCBI Taxonomy" id="1237075"/>
    <lineage>
        <taxon>Eukaryota</taxon>
        <taxon>Fungi</taxon>
        <taxon>Dikarya</taxon>
        <taxon>Ascomycota</taxon>
        <taxon>Pezizomycotina</taxon>
        <taxon>Sordariomycetes</taxon>
        <taxon>Hypocreomycetidae</taxon>
        <taxon>Hypocreales</taxon>
        <taxon>Nectriaceae</taxon>
        <taxon>Fusarium</taxon>
    </lineage>
</organism>
<accession>A0A9W8RS52</accession>
<evidence type="ECO:0000313" key="2">
    <source>
        <dbReference type="EMBL" id="KAJ4250237.1"/>
    </source>
</evidence>
<dbReference type="AlphaFoldDB" id="A0A9W8RS52"/>
<keyword evidence="3" id="KW-1185">Reference proteome</keyword>